<proteinExistence type="predicted"/>
<protein>
    <submittedName>
        <fullName evidence="7">Protein kinase</fullName>
    </submittedName>
</protein>
<dbReference type="Pfam" id="PF00069">
    <property type="entry name" value="Pkinase"/>
    <property type="match status" value="1"/>
</dbReference>
<keyword evidence="1" id="KW-0808">Transferase</keyword>
<gene>
    <name evidence="7" type="ORF">J8F10_31000</name>
</gene>
<keyword evidence="4 5" id="KW-0067">ATP-binding</keyword>
<evidence type="ECO:0000259" key="6">
    <source>
        <dbReference type="PROSITE" id="PS50011"/>
    </source>
</evidence>
<dbReference type="PANTHER" id="PTHR43289">
    <property type="entry name" value="MITOGEN-ACTIVATED PROTEIN KINASE KINASE KINASE 20-RELATED"/>
    <property type="match status" value="1"/>
</dbReference>
<evidence type="ECO:0000256" key="2">
    <source>
        <dbReference type="ARBA" id="ARBA00022741"/>
    </source>
</evidence>
<evidence type="ECO:0000313" key="8">
    <source>
        <dbReference type="Proteomes" id="UP000676565"/>
    </source>
</evidence>
<evidence type="ECO:0000313" key="7">
    <source>
        <dbReference type="EMBL" id="MBP3959697.1"/>
    </source>
</evidence>
<comment type="caution">
    <text evidence="7">The sequence shown here is derived from an EMBL/GenBank/DDBJ whole genome shotgun (WGS) entry which is preliminary data.</text>
</comment>
<dbReference type="SMART" id="SM00220">
    <property type="entry name" value="S_TKc"/>
    <property type="match status" value="1"/>
</dbReference>
<dbReference type="PROSITE" id="PS00108">
    <property type="entry name" value="PROTEIN_KINASE_ST"/>
    <property type="match status" value="1"/>
</dbReference>
<dbReference type="GO" id="GO:0016301">
    <property type="term" value="F:kinase activity"/>
    <property type="evidence" value="ECO:0007669"/>
    <property type="project" value="UniProtKB-KW"/>
</dbReference>
<dbReference type="PROSITE" id="PS50011">
    <property type="entry name" value="PROTEIN_KINASE_DOM"/>
    <property type="match status" value="1"/>
</dbReference>
<dbReference type="Proteomes" id="UP000676565">
    <property type="component" value="Unassembled WGS sequence"/>
</dbReference>
<dbReference type="InterPro" id="IPR011009">
    <property type="entry name" value="Kinase-like_dom_sf"/>
</dbReference>
<accession>A0ABS5C208</accession>
<dbReference type="InterPro" id="IPR017441">
    <property type="entry name" value="Protein_kinase_ATP_BS"/>
</dbReference>
<dbReference type="Gene3D" id="1.10.510.10">
    <property type="entry name" value="Transferase(Phosphotransferase) domain 1"/>
    <property type="match status" value="1"/>
</dbReference>
<organism evidence="7 8">
    <name type="scientific">Gemmata palustris</name>
    <dbReference type="NCBI Taxonomy" id="2822762"/>
    <lineage>
        <taxon>Bacteria</taxon>
        <taxon>Pseudomonadati</taxon>
        <taxon>Planctomycetota</taxon>
        <taxon>Planctomycetia</taxon>
        <taxon>Gemmatales</taxon>
        <taxon>Gemmataceae</taxon>
        <taxon>Gemmata</taxon>
    </lineage>
</organism>
<dbReference type="PANTHER" id="PTHR43289:SF6">
    <property type="entry name" value="SERINE_THREONINE-PROTEIN KINASE NEKL-3"/>
    <property type="match status" value="1"/>
</dbReference>
<name>A0ABS5C208_9BACT</name>
<dbReference type="RefSeq" id="WP_210660439.1">
    <property type="nucleotide sequence ID" value="NZ_JAGKQQ010000001.1"/>
</dbReference>
<reference evidence="7 8" key="1">
    <citation type="submission" date="2021-04" db="EMBL/GenBank/DDBJ databases">
        <authorList>
            <person name="Ivanova A."/>
        </authorList>
    </citation>
    <scope>NUCLEOTIDE SEQUENCE [LARGE SCALE GENOMIC DNA]</scope>
    <source>
        <strain evidence="7 8">G18</strain>
    </source>
</reference>
<dbReference type="InterPro" id="IPR000719">
    <property type="entry name" value="Prot_kinase_dom"/>
</dbReference>
<feature type="domain" description="Protein kinase" evidence="6">
    <location>
        <begin position="17"/>
        <end position="280"/>
    </location>
</feature>
<evidence type="ECO:0000256" key="4">
    <source>
        <dbReference type="ARBA" id="ARBA00022840"/>
    </source>
</evidence>
<dbReference type="SUPFAM" id="SSF141371">
    <property type="entry name" value="PilZ domain-like"/>
    <property type="match status" value="1"/>
</dbReference>
<keyword evidence="3 7" id="KW-0418">Kinase</keyword>
<evidence type="ECO:0000256" key="1">
    <source>
        <dbReference type="ARBA" id="ARBA00022679"/>
    </source>
</evidence>
<sequence>MPPATIKAARLPSLARYEFGAAIGSGGMGTVYRALDRTTKSLVAIKVLRSKISENHSVHQRLFQEFRAATQLEHPNIVRALDIGIDGSISYLVYELVEGANLGDRILSAGKIAEPDAVKIITQVAQALHYAHLRQVVHRDIKPDNILVLPDGRAKLTDFGLAKDYNNDLDLTSHASALGTPNFMAPEQFGNAKCADARCDVYALGATLYNAVTGKLPFHAKFPLAILARKEKETLSVRSVVPELSERLDAAIQSALQVDPDLRPQSCLEFFKLLTVRSKFDADVPDLSTLQYKKSAGPSDRRACVRHVLDMGTCGVIDTSATGEGNPDSEEMWPLVVRDVSVGGLGVLLARRFEPGTELTIEFLTGASDVTRLQVRVVRIEPESAGHWIHGCAFRNNLSDDELEYLLQYA</sequence>
<evidence type="ECO:0000256" key="3">
    <source>
        <dbReference type="ARBA" id="ARBA00022777"/>
    </source>
</evidence>
<keyword evidence="8" id="KW-1185">Reference proteome</keyword>
<evidence type="ECO:0000256" key="5">
    <source>
        <dbReference type="PROSITE-ProRule" id="PRU10141"/>
    </source>
</evidence>
<dbReference type="EMBL" id="JAGKQQ010000001">
    <property type="protein sequence ID" value="MBP3959697.1"/>
    <property type="molecule type" value="Genomic_DNA"/>
</dbReference>
<dbReference type="InterPro" id="IPR008271">
    <property type="entry name" value="Ser/Thr_kinase_AS"/>
</dbReference>
<dbReference type="Pfam" id="PF07238">
    <property type="entry name" value="PilZ"/>
    <property type="match status" value="1"/>
</dbReference>
<dbReference type="SUPFAM" id="SSF56112">
    <property type="entry name" value="Protein kinase-like (PK-like)"/>
    <property type="match status" value="1"/>
</dbReference>
<dbReference type="PROSITE" id="PS00107">
    <property type="entry name" value="PROTEIN_KINASE_ATP"/>
    <property type="match status" value="1"/>
</dbReference>
<dbReference type="CDD" id="cd14014">
    <property type="entry name" value="STKc_PknB_like"/>
    <property type="match status" value="1"/>
</dbReference>
<feature type="binding site" evidence="5">
    <location>
        <position position="46"/>
    </location>
    <ligand>
        <name>ATP</name>
        <dbReference type="ChEBI" id="CHEBI:30616"/>
    </ligand>
</feature>
<dbReference type="InterPro" id="IPR009875">
    <property type="entry name" value="PilZ_domain"/>
</dbReference>
<keyword evidence="2 5" id="KW-0547">Nucleotide-binding</keyword>